<feature type="transmembrane region" description="Helical" evidence="5">
    <location>
        <begin position="270"/>
        <end position="294"/>
    </location>
</feature>
<dbReference type="InterPro" id="IPR036259">
    <property type="entry name" value="MFS_trans_sf"/>
</dbReference>
<keyword evidence="4 5" id="KW-0472">Membrane</keyword>
<name>A0A0B6ZF99_9EUPU</name>
<organism evidence="7">
    <name type="scientific">Arion vulgaris</name>
    <dbReference type="NCBI Taxonomy" id="1028688"/>
    <lineage>
        <taxon>Eukaryota</taxon>
        <taxon>Metazoa</taxon>
        <taxon>Spiralia</taxon>
        <taxon>Lophotrochozoa</taxon>
        <taxon>Mollusca</taxon>
        <taxon>Gastropoda</taxon>
        <taxon>Heterobranchia</taxon>
        <taxon>Euthyneura</taxon>
        <taxon>Panpulmonata</taxon>
        <taxon>Eupulmonata</taxon>
        <taxon>Stylommatophora</taxon>
        <taxon>Helicina</taxon>
        <taxon>Arionoidea</taxon>
        <taxon>Arionidae</taxon>
        <taxon>Arion</taxon>
    </lineage>
</organism>
<dbReference type="GO" id="GO:0022857">
    <property type="term" value="F:transmembrane transporter activity"/>
    <property type="evidence" value="ECO:0007669"/>
    <property type="project" value="InterPro"/>
</dbReference>
<evidence type="ECO:0000256" key="2">
    <source>
        <dbReference type="ARBA" id="ARBA00022692"/>
    </source>
</evidence>
<dbReference type="InterPro" id="IPR020846">
    <property type="entry name" value="MFS_dom"/>
</dbReference>
<dbReference type="GO" id="GO:0016020">
    <property type="term" value="C:membrane"/>
    <property type="evidence" value="ECO:0007669"/>
    <property type="project" value="UniProtKB-SubCell"/>
</dbReference>
<feature type="transmembrane region" description="Helical" evidence="5">
    <location>
        <begin position="70"/>
        <end position="90"/>
    </location>
</feature>
<feature type="transmembrane region" description="Helical" evidence="5">
    <location>
        <begin position="136"/>
        <end position="157"/>
    </location>
</feature>
<gene>
    <name evidence="7" type="primary">ORF61784</name>
</gene>
<keyword evidence="2 5" id="KW-0812">Transmembrane</keyword>
<comment type="subcellular location">
    <subcellularLocation>
        <location evidence="1">Membrane</location>
        <topology evidence="1">Multi-pass membrane protein</topology>
    </subcellularLocation>
</comment>
<dbReference type="Gene3D" id="1.20.1250.20">
    <property type="entry name" value="MFS general substrate transporter like domains"/>
    <property type="match status" value="2"/>
</dbReference>
<dbReference type="GO" id="GO:0006820">
    <property type="term" value="P:monoatomic anion transport"/>
    <property type="evidence" value="ECO:0007669"/>
    <property type="project" value="TreeGrafter"/>
</dbReference>
<feature type="transmembrane region" description="Helical" evidence="5">
    <location>
        <begin position="236"/>
        <end position="258"/>
    </location>
</feature>
<evidence type="ECO:0000259" key="6">
    <source>
        <dbReference type="PROSITE" id="PS50850"/>
    </source>
</evidence>
<protein>
    <recommendedName>
        <fullName evidence="6">Major facilitator superfamily (MFS) profile domain-containing protein</fullName>
    </recommendedName>
</protein>
<dbReference type="InterPro" id="IPR050382">
    <property type="entry name" value="MFS_Na/Anion_cotransporter"/>
</dbReference>
<evidence type="ECO:0000256" key="3">
    <source>
        <dbReference type="ARBA" id="ARBA00022989"/>
    </source>
</evidence>
<evidence type="ECO:0000256" key="4">
    <source>
        <dbReference type="ARBA" id="ARBA00023136"/>
    </source>
</evidence>
<sequence length="350" mass="38277">ALFALRVIAGLSQGPTFPAMHVILSRWAPPLERQRLSSPCFAGSQVGSVITFPIAAMLCDKGFAGGWPSLFYVLGLAGIVWCIVWSFLVYDTPEKHPRISEAEKEYICSSLRDNLSMSLEKRRHTPWKSILTSMKVWAIAVSYMCSNWGGYTVLTYMPTYLSEVMHFDHQQIGLFSALPYIGFFIFTNISGAMYDAVITRQLCSKTVARKIGNTIGTLVPGLLTIGLVFMSCTSRFEAVALLTIIISISAFVYGAGFLTNHADIAPQFAGVIFGIANTCATLPGILAPTVIGYLTTNKNGWQTAFILCVVFNTVAAVFYIIFASGEIEEWAKEPSNDGIIIKNSPNLSKS</sequence>
<keyword evidence="3 5" id="KW-1133">Transmembrane helix</keyword>
<dbReference type="PANTHER" id="PTHR11662">
    <property type="entry name" value="SOLUTE CARRIER FAMILY 17"/>
    <property type="match status" value="1"/>
</dbReference>
<dbReference type="PANTHER" id="PTHR11662:SF399">
    <property type="entry name" value="FI19708P1-RELATED"/>
    <property type="match status" value="1"/>
</dbReference>
<dbReference type="PROSITE" id="PS50850">
    <property type="entry name" value="MFS"/>
    <property type="match status" value="1"/>
</dbReference>
<feature type="non-terminal residue" evidence="7">
    <location>
        <position position="1"/>
    </location>
</feature>
<accession>A0A0B6ZF99</accession>
<evidence type="ECO:0000256" key="5">
    <source>
        <dbReference type="SAM" id="Phobius"/>
    </source>
</evidence>
<feature type="transmembrane region" description="Helical" evidence="5">
    <location>
        <begin position="300"/>
        <end position="322"/>
    </location>
</feature>
<evidence type="ECO:0000256" key="1">
    <source>
        <dbReference type="ARBA" id="ARBA00004141"/>
    </source>
</evidence>
<feature type="transmembrane region" description="Helical" evidence="5">
    <location>
        <begin position="177"/>
        <end position="199"/>
    </location>
</feature>
<dbReference type="Pfam" id="PF07690">
    <property type="entry name" value="MFS_1"/>
    <property type="match status" value="1"/>
</dbReference>
<feature type="transmembrane region" description="Helical" evidence="5">
    <location>
        <begin position="211"/>
        <end position="230"/>
    </location>
</feature>
<feature type="domain" description="Major facilitator superfamily (MFS) profile" evidence="6">
    <location>
        <begin position="1"/>
        <end position="327"/>
    </location>
</feature>
<dbReference type="AlphaFoldDB" id="A0A0B6ZF99"/>
<dbReference type="InterPro" id="IPR011701">
    <property type="entry name" value="MFS"/>
</dbReference>
<proteinExistence type="predicted"/>
<evidence type="ECO:0000313" key="7">
    <source>
        <dbReference type="EMBL" id="CEK67218.1"/>
    </source>
</evidence>
<reference evidence="7" key="1">
    <citation type="submission" date="2014-12" db="EMBL/GenBank/DDBJ databases">
        <title>Insight into the proteome of Arion vulgaris.</title>
        <authorList>
            <person name="Aradska J."/>
            <person name="Bulat T."/>
            <person name="Smidak R."/>
            <person name="Sarate P."/>
            <person name="Gangsoo J."/>
            <person name="Sialana F."/>
            <person name="Bilban M."/>
            <person name="Lubec G."/>
        </authorList>
    </citation>
    <scope>NUCLEOTIDE SEQUENCE</scope>
    <source>
        <tissue evidence="7">Skin</tissue>
    </source>
</reference>
<dbReference type="FunFam" id="1.20.1250.20:FF:000532">
    <property type="entry name" value="SLC (SoLute Carrier) homolog"/>
    <property type="match status" value="1"/>
</dbReference>
<dbReference type="SUPFAM" id="SSF103473">
    <property type="entry name" value="MFS general substrate transporter"/>
    <property type="match status" value="1"/>
</dbReference>
<dbReference type="EMBL" id="HACG01020353">
    <property type="protein sequence ID" value="CEK67218.1"/>
    <property type="molecule type" value="Transcribed_RNA"/>
</dbReference>